<proteinExistence type="predicted"/>
<evidence type="ECO:0000256" key="1">
    <source>
        <dbReference type="SAM" id="SignalP"/>
    </source>
</evidence>
<dbReference type="EMBL" id="JABSTU010000004">
    <property type="protein sequence ID" value="KAH8034505.1"/>
    <property type="molecule type" value="Genomic_DNA"/>
</dbReference>
<dbReference type="Proteomes" id="UP000821866">
    <property type="component" value="Chromosome 2"/>
</dbReference>
<dbReference type="VEuPathDB" id="VectorBase:LOC119164622"/>
<evidence type="ECO:0000313" key="2">
    <source>
        <dbReference type="EMBL" id="KAH8034505.1"/>
    </source>
</evidence>
<feature type="chain" id="PRO_5039887368" description="Secreted protein" evidence="1">
    <location>
        <begin position="25"/>
        <end position="219"/>
    </location>
</feature>
<protein>
    <recommendedName>
        <fullName evidence="4">Secreted protein</fullName>
    </recommendedName>
</protein>
<keyword evidence="3" id="KW-1185">Reference proteome</keyword>
<feature type="signal peptide" evidence="1">
    <location>
        <begin position="1"/>
        <end position="24"/>
    </location>
</feature>
<sequence>MKSNPFVFLAQLLTTLLLIPAAQDGRSEPQRGNTTQLVAESSFGVSSAQHMCHHSGYRHGSPTVATISVDAVCGRAQGAHLAPNIYAAGGSLLDIGHGGTAEMKSNPFVFLAQERSTISLTTRLLSAGTWKTWSRRTTTSMLVNAVCVDVVSASMSMVTAYFNNSSQTTTFWVTTTRDNAQHVSLTHAKHTLRLISIGSGDSKGCDSHESTAVVHRQSR</sequence>
<gene>
    <name evidence="2" type="ORF">HPB51_025167</name>
</gene>
<reference evidence="2" key="1">
    <citation type="journal article" date="2020" name="Cell">
        <title>Large-Scale Comparative Analyses of Tick Genomes Elucidate Their Genetic Diversity and Vector Capacities.</title>
        <authorList>
            <consortium name="Tick Genome and Microbiome Consortium (TIGMIC)"/>
            <person name="Jia N."/>
            <person name="Wang J."/>
            <person name="Shi W."/>
            <person name="Du L."/>
            <person name="Sun Y."/>
            <person name="Zhan W."/>
            <person name="Jiang J.F."/>
            <person name="Wang Q."/>
            <person name="Zhang B."/>
            <person name="Ji P."/>
            <person name="Bell-Sakyi L."/>
            <person name="Cui X.M."/>
            <person name="Yuan T.T."/>
            <person name="Jiang B.G."/>
            <person name="Yang W.F."/>
            <person name="Lam T.T."/>
            <person name="Chang Q.C."/>
            <person name="Ding S.J."/>
            <person name="Wang X.J."/>
            <person name="Zhu J.G."/>
            <person name="Ruan X.D."/>
            <person name="Zhao L."/>
            <person name="Wei J.T."/>
            <person name="Ye R.Z."/>
            <person name="Que T.C."/>
            <person name="Du C.H."/>
            <person name="Zhou Y.H."/>
            <person name="Cheng J.X."/>
            <person name="Dai P.F."/>
            <person name="Guo W.B."/>
            <person name="Han X.H."/>
            <person name="Huang E.J."/>
            <person name="Li L.F."/>
            <person name="Wei W."/>
            <person name="Gao Y.C."/>
            <person name="Liu J.Z."/>
            <person name="Shao H.Z."/>
            <person name="Wang X."/>
            <person name="Wang C.C."/>
            <person name="Yang T.C."/>
            <person name="Huo Q.B."/>
            <person name="Li W."/>
            <person name="Chen H.Y."/>
            <person name="Chen S.E."/>
            <person name="Zhou L.G."/>
            <person name="Ni X.B."/>
            <person name="Tian J.H."/>
            <person name="Sheng Y."/>
            <person name="Liu T."/>
            <person name="Pan Y.S."/>
            <person name="Xia L.Y."/>
            <person name="Li J."/>
            <person name="Zhao F."/>
            <person name="Cao W.C."/>
        </authorList>
    </citation>
    <scope>NUCLEOTIDE SEQUENCE</scope>
    <source>
        <strain evidence="2">Rmic-2018</strain>
    </source>
</reference>
<organism evidence="2 3">
    <name type="scientific">Rhipicephalus microplus</name>
    <name type="common">Cattle tick</name>
    <name type="synonym">Boophilus microplus</name>
    <dbReference type="NCBI Taxonomy" id="6941"/>
    <lineage>
        <taxon>Eukaryota</taxon>
        <taxon>Metazoa</taxon>
        <taxon>Ecdysozoa</taxon>
        <taxon>Arthropoda</taxon>
        <taxon>Chelicerata</taxon>
        <taxon>Arachnida</taxon>
        <taxon>Acari</taxon>
        <taxon>Parasitiformes</taxon>
        <taxon>Ixodida</taxon>
        <taxon>Ixodoidea</taxon>
        <taxon>Ixodidae</taxon>
        <taxon>Rhipicephalinae</taxon>
        <taxon>Rhipicephalus</taxon>
        <taxon>Boophilus</taxon>
    </lineage>
</organism>
<evidence type="ECO:0000313" key="3">
    <source>
        <dbReference type="Proteomes" id="UP000821866"/>
    </source>
</evidence>
<name>A0A9J6EJ67_RHIMP</name>
<accession>A0A9J6EJ67</accession>
<keyword evidence="1" id="KW-0732">Signal</keyword>
<comment type="caution">
    <text evidence="2">The sequence shown here is derived from an EMBL/GenBank/DDBJ whole genome shotgun (WGS) entry which is preliminary data.</text>
</comment>
<dbReference type="AlphaFoldDB" id="A0A9J6EJ67"/>
<reference evidence="2" key="2">
    <citation type="submission" date="2021-09" db="EMBL/GenBank/DDBJ databases">
        <authorList>
            <person name="Jia N."/>
            <person name="Wang J."/>
            <person name="Shi W."/>
            <person name="Du L."/>
            <person name="Sun Y."/>
            <person name="Zhan W."/>
            <person name="Jiang J."/>
            <person name="Wang Q."/>
            <person name="Zhang B."/>
            <person name="Ji P."/>
            <person name="Sakyi L.B."/>
            <person name="Cui X."/>
            <person name="Yuan T."/>
            <person name="Jiang B."/>
            <person name="Yang W."/>
            <person name="Lam T.T.-Y."/>
            <person name="Chang Q."/>
            <person name="Ding S."/>
            <person name="Wang X."/>
            <person name="Zhu J."/>
            <person name="Ruan X."/>
            <person name="Zhao L."/>
            <person name="Wei J."/>
            <person name="Que T."/>
            <person name="Du C."/>
            <person name="Cheng J."/>
            <person name="Dai P."/>
            <person name="Han X."/>
            <person name="Huang E."/>
            <person name="Gao Y."/>
            <person name="Liu J."/>
            <person name="Shao H."/>
            <person name="Ye R."/>
            <person name="Li L."/>
            <person name="Wei W."/>
            <person name="Wang X."/>
            <person name="Wang C."/>
            <person name="Huo Q."/>
            <person name="Li W."/>
            <person name="Guo W."/>
            <person name="Chen H."/>
            <person name="Chen S."/>
            <person name="Zhou L."/>
            <person name="Zhou L."/>
            <person name="Ni X."/>
            <person name="Tian J."/>
            <person name="Zhou Y."/>
            <person name="Sheng Y."/>
            <person name="Liu T."/>
            <person name="Pan Y."/>
            <person name="Xia L."/>
            <person name="Li J."/>
            <person name="Zhao F."/>
            <person name="Cao W."/>
        </authorList>
    </citation>
    <scope>NUCLEOTIDE SEQUENCE</scope>
    <source>
        <strain evidence="2">Rmic-2018</strain>
        <tissue evidence="2">Larvae</tissue>
    </source>
</reference>
<evidence type="ECO:0008006" key="4">
    <source>
        <dbReference type="Google" id="ProtNLM"/>
    </source>
</evidence>